<name>A0A371HDG6_MUCPR</name>
<protein>
    <recommendedName>
        <fullName evidence="4">CCHC-type domain-containing protein</fullName>
    </recommendedName>
</protein>
<comment type="caution">
    <text evidence="2">The sequence shown here is derived from an EMBL/GenBank/DDBJ whole genome shotgun (WGS) entry which is preliminary data.</text>
</comment>
<feature type="region of interest" description="Disordered" evidence="1">
    <location>
        <begin position="1"/>
        <end position="22"/>
    </location>
</feature>
<proteinExistence type="predicted"/>
<dbReference type="GO" id="GO:0008270">
    <property type="term" value="F:zinc ion binding"/>
    <property type="evidence" value="ECO:0007669"/>
    <property type="project" value="InterPro"/>
</dbReference>
<dbReference type="Proteomes" id="UP000257109">
    <property type="component" value="Unassembled WGS sequence"/>
</dbReference>
<evidence type="ECO:0008006" key="4">
    <source>
        <dbReference type="Google" id="ProtNLM"/>
    </source>
</evidence>
<accession>A0A371HDG6</accession>
<sequence length="118" mass="14166">MELASTSKSKQGKNEKGKVQLKVNERGVHKERKYYFCKQSSHFKKDCPKRKKWFEKKEKSLSVDILKVFIDEVEKQLDRKVKVVRLKQAPKQWYLKFNDTITLYGFVENIVDQCIYMK</sequence>
<keyword evidence="3" id="KW-1185">Reference proteome</keyword>
<dbReference type="AlphaFoldDB" id="A0A371HDG6"/>
<dbReference type="EMBL" id="QJKJ01002903">
    <property type="protein sequence ID" value="RDY00797.1"/>
    <property type="molecule type" value="Genomic_DNA"/>
</dbReference>
<feature type="non-terminal residue" evidence="2">
    <location>
        <position position="1"/>
    </location>
</feature>
<feature type="non-terminal residue" evidence="2">
    <location>
        <position position="118"/>
    </location>
</feature>
<evidence type="ECO:0000256" key="1">
    <source>
        <dbReference type="SAM" id="MobiDB-lite"/>
    </source>
</evidence>
<dbReference type="InterPro" id="IPR036875">
    <property type="entry name" value="Znf_CCHC_sf"/>
</dbReference>
<organism evidence="2 3">
    <name type="scientific">Mucuna pruriens</name>
    <name type="common">Velvet bean</name>
    <name type="synonym">Dolichos pruriens</name>
    <dbReference type="NCBI Taxonomy" id="157652"/>
    <lineage>
        <taxon>Eukaryota</taxon>
        <taxon>Viridiplantae</taxon>
        <taxon>Streptophyta</taxon>
        <taxon>Embryophyta</taxon>
        <taxon>Tracheophyta</taxon>
        <taxon>Spermatophyta</taxon>
        <taxon>Magnoliopsida</taxon>
        <taxon>eudicotyledons</taxon>
        <taxon>Gunneridae</taxon>
        <taxon>Pentapetalae</taxon>
        <taxon>rosids</taxon>
        <taxon>fabids</taxon>
        <taxon>Fabales</taxon>
        <taxon>Fabaceae</taxon>
        <taxon>Papilionoideae</taxon>
        <taxon>50 kb inversion clade</taxon>
        <taxon>NPAAA clade</taxon>
        <taxon>indigoferoid/millettioid clade</taxon>
        <taxon>Phaseoleae</taxon>
        <taxon>Mucuna</taxon>
    </lineage>
</organism>
<evidence type="ECO:0000313" key="2">
    <source>
        <dbReference type="EMBL" id="RDY00797.1"/>
    </source>
</evidence>
<reference evidence="2" key="1">
    <citation type="submission" date="2018-05" db="EMBL/GenBank/DDBJ databases">
        <title>Draft genome of Mucuna pruriens seed.</title>
        <authorList>
            <person name="Nnadi N.E."/>
            <person name="Vos R."/>
            <person name="Hasami M.H."/>
            <person name="Devisetty U.K."/>
            <person name="Aguiy J.C."/>
        </authorList>
    </citation>
    <scope>NUCLEOTIDE SEQUENCE [LARGE SCALE GENOMIC DNA]</scope>
    <source>
        <strain evidence="2">JCA_2017</strain>
    </source>
</reference>
<dbReference type="SUPFAM" id="SSF57756">
    <property type="entry name" value="Retrovirus zinc finger-like domains"/>
    <property type="match status" value="1"/>
</dbReference>
<gene>
    <name evidence="2" type="ORF">CR513_15971</name>
</gene>
<dbReference type="OrthoDB" id="1929566at2759"/>
<dbReference type="GO" id="GO:0003676">
    <property type="term" value="F:nucleic acid binding"/>
    <property type="evidence" value="ECO:0007669"/>
    <property type="project" value="InterPro"/>
</dbReference>
<evidence type="ECO:0000313" key="3">
    <source>
        <dbReference type="Proteomes" id="UP000257109"/>
    </source>
</evidence>
<feature type="compositionally biased region" description="Basic and acidic residues" evidence="1">
    <location>
        <begin position="12"/>
        <end position="22"/>
    </location>
</feature>